<feature type="transmembrane region" description="Helical" evidence="17">
    <location>
        <begin position="96"/>
        <end position="112"/>
    </location>
</feature>
<evidence type="ECO:0000256" key="5">
    <source>
        <dbReference type="ARBA" id="ARBA00010810"/>
    </source>
</evidence>
<evidence type="ECO:0000256" key="15">
    <source>
        <dbReference type="ARBA" id="ARBA00048829"/>
    </source>
</evidence>
<feature type="transmembrane region" description="Helical" evidence="17">
    <location>
        <begin position="396"/>
        <end position="414"/>
    </location>
</feature>
<feature type="transmembrane region" description="Helical" evidence="17">
    <location>
        <begin position="369"/>
        <end position="389"/>
    </location>
</feature>
<evidence type="ECO:0000256" key="13">
    <source>
        <dbReference type="ARBA" id="ARBA00023136"/>
    </source>
</evidence>
<feature type="transmembrane region" description="Helical" evidence="17">
    <location>
        <begin position="216"/>
        <end position="239"/>
    </location>
</feature>
<feature type="region of interest" description="Disordered" evidence="16">
    <location>
        <begin position="1044"/>
        <end position="1075"/>
    </location>
</feature>
<feature type="transmembrane region" description="Helical" evidence="17">
    <location>
        <begin position="278"/>
        <end position="296"/>
    </location>
</feature>
<dbReference type="PANTHER" id="PTHR13872">
    <property type="entry name" value="DOLICHYL-DIPHOSPHOOLIGOSACCHARIDE--PROTEIN GLYCOSYLTRANSFERASE SUBUNIT"/>
    <property type="match status" value="1"/>
</dbReference>
<keyword evidence="14" id="KW-0464">Manganese</keyword>
<comment type="cofactor">
    <cofactor evidence="1">
        <name>Mn(2+)</name>
        <dbReference type="ChEBI" id="CHEBI:29035"/>
    </cofactor>
</comment>
<feature type="compositionally biased region" description="Pro residues" evidence="16">
    <location>
        <begin position="1048"/>
        <end position="1059"/>
    </location>
</feature>
<sequence length="1892" mass="207572">MAVATESPSPIQVLAGLGQNKSTKTVLRVVILGFIAAAAVASRLFSVIRFESIIHEFDPWFNFRATKYLVANGFYNFWDWFDDRTWHPLGRVTGGTLYPGLMVTSGAIYHLLRLLSVPVDIRNICVLLAPACSGLTAYAAYLLTNEMTTSPSAGLLAAVFMGIAPGYISRSVAGSYDNEAIAIFLLVFTFFLWIKSLKQGSVMWGALCALFYGYMVASWGGYAFITCLLPLHAFVLICMGRYSSRLYVSYTTWYALGTIASMQVPFVGFGPVRTSEHMPALGVFGFLQLVAFLEYVRSAIPSRQFQTFLYVGMGGVFGAGLLALVGLTSAGYIAPWSGRFYSLWDTGYAKIHIPIIASVSEHQPTAWPAFFFDLNMLIWLFPAGVYLCFQKLEDQHVFIVVYAVFGSYFAGVMVRLMLTLTPVVCVAAAIAVSQLLDTYLVAKSPAPVESVTEESAEAAAKKNKGGLRITATPYVGIYSVASKAIVAAAMTIYLLLFVLHCTWVTSNAYSSPSVVLASKMPDGSQHIIDDYREAYQWLRQNTKEDAKIMSWWDYGYQIGGMADRPTLVDNNTWNNTHIATVGKAMSSREEVSYPIMRQHEVDYVLVVFGGLLGYSGDDINKFLWMVRIAEGIWPDEVKERDFFTARGEYRVDSEATDTMKNSLMYKMSYYNYNTLFPPGQATDRVRGVRLPDQGPVLNTVEEAFTSENWIIRIYKVKDLDNVGRDHGAAAAFERGHKKKKATKKRGPRSDGSISIQPLLEDDRLYLPDSDVYLTTTRSGKPALARKKNRDLLRDHGFDLLGQSFGVPSRADFDRGRHPNIIRQMPRSRSAQSALTPRVIEIDSNDDDFTPASKVKHIDEYPHQEAVRSSSRSTVTPKSILRSPKAFIEHRPSKITPVPLLRPAPKFNRRSRSFSRPAPSERRRFAVYDSEDEGSPTESASPLYHPGGAFYTPLASPHIHPSTASMPNYFQLSIPGQYPMGWPGNGLNYPSSVTTPGNHSSNLPPQQAQSFGVQYPGVPAFALPQPASTTMMPQTQTGVTAVAYSQPSFVPPPPPPPPGIAPTSISTETGHATAQGDERIKEHFEKVVKPQLDNLGKTQIEDENRQNQNPTKKKDAEKKTQDNKKKTSVTETLNDQVPPKDATPKAPSAITIMHTHRGEKPEPDYCRRCIITADYTDSEATESVIGNEFLMTPALPIVDSGYGHVTPTSKSKHGSSASRRNPHKKHSRRDSFLKAVSSVLPSGRRSRRADSLSTPEEASSRGSSQTGELRVRRQKSTSSRPQSTKMSHPRSPLCAPPARMSHSPDGRLTTEPDVSEPPSQAVSRSMALHESTLNLHMSPTGRTSGPASAASKATSRPKGSRQTNSAAPNFSYKFSPLSSQTSRIQDDGADEKLGSRHQGSITRDGNFAITEHHEEKSSKDSPRHSSKPASSTKRPTSDLLDAESSGRRKSVTSSSKHKSTVLVEPTASDISDDGKSKNQGDSAKSQTSQNEDLWDFQGVFNKAPNFDEPVDAHATKNPNFSDTSRHAPSEDVHIGSTDFGFDGSHRGSGDSGSSGRKSSRKAALDDTTILNPAPSSGEPCGVPLPGSNGIRYTSSNSASPAKESNTKGHSEHSAVFHGTPALSNERGAESEPDLLSPDKDAFDSVPSTPVDGGWDDFEPHPQVRRDSWENNQDHFEQQAEHMVEQMVEDELMRAGKHSGLFGLGSWGSSTTSTYPTLSSYLSHLTASLVSIESCGSDEVRNDGNAHYQLSNESDLKGSDTVNEKDFQQPEFSSHGDRPYSRQSSCKSNSKSSHSRSSLSSKHLSHTSSHVKSRSNNNSPRNSNTQEHLNDDDGSSSSNKSSFNFLPPPQGSSIRAHTGHSEDNVTHFDTLRDNASITSSTRTPRRRIRRFGLS</sequence>
<keyword evidence="13 17" id="KW-0472">Membrane</keyword>
<evidence type="ECO:0000256" key="12">
    <source>
        <dbReference type="ARBA" id="ARBA00022989"/>
    </source>
</evidence>
<keyword evidence="11" id="KW-0460">Magnesium</keyword>
<dbReference type="Pfam" id="PF02516">
    <property type="entry name" value="STT3"/>
    <property type="match status" value="1"/>
</dbReference>
<evidence type="ECO:0000256" key="3">
    <source>
        <dbReference type="ARBA" id="ARBA00004127"/>
    </source>
</evidence>
<feature type="compositionally biased region" description="Polar residues" evidence="16">
    <location>
        <begin position="1275"/>
        <end position="1285"/>
    </location>
</feature>
<evidence type="ECO:0000256" key="8">
    <source>
        <dbReference type="ARBA" id="ARBA00022679"/>
    </source>
</evidence>
<feature type="compositionally biased region" description="Polar residues" evidence="16">
    <location>
        <begin position="1250"/>
        <end position="1266"/>
    </location>
</feature>
<comment type="caution">
    <text evidence="20">The sequence shown here is derived from an EMBL/GenBank/DDBJ whole genome shotgun (WGS) entry which is preliminary data.</text>
</comment>
<feature type="compositionally biased region" description="Polar residues" evidence="16">
    <location>
        <begin position="1589"/>
        <end position="1602"/>
    </location>
</feature>
<reference evidence="20 21" key="1">
    <citation type="submission" date="2024-02" db="EMBL/GenBank/DDBJ databases">
        <title>First draft genome assembly of two strains of Seiridium cardinale.</title>
        <authorList>
            <person name="Emiliani G."/>
            <person name="Scali E."/>
        </authorList>
    </citation>
    <scope>NUCLEOTIDE SEQUENCE [LARGE SCALE GENOMIC DNA]</scope>
    <source>
        <strain evidence="20 21">BM-138-000479</strain>
    </source>
</reference>
<comment type="similarity">
    <text evidence="5">Belongs to the STT3 family.</text>
</comment>
<dbReference type="InterPro" id="IPR003674">
    <property type="entry name" value="Oligo_trans_STT3"/>
</dbReference>
<dbReference type="EC" id="2.4.99.18" evidence="6"/>
<keyword evidence="10" id="KW-0479">Metal-binding</keyword>
<evidence type="ECO:0000256" key="17">
    <source>
        <dbReference type="SAM" id="Phobius"/>
    </source>
</evidence>
<feature type="transmembrane region" description="Helical" evidence="17">
    <location>
        <begin position="26"/>
        <end position="48"/>
    </location>
</feature>
<organism evidence="20 21">
    <name type="scientific">Seiridium cardinale</name>
    <dbReference type="NCBI Taxonomy" id="138064"/>
    <lineage>
        <taxon>Eukaryota</taxon>
        <taxon>Fungi</taxon>
        <taxon>Dikarya</taxon>
        <taxon>Ascomycota</taxon>
        <taxon>Pezizomycotina</taxon>
        <taxon>Sordariomycetes</taxon>
        <taxon>Xylariomycetidae</taxon>
        <taxon>Amphisphaeriales</taxon>
        <taxon>Sporocadaceae</taxon>
        <taxon>Seiridium</taxon>
    </lineage>
</organism>
<evidence type="ECO:0000256" key="14">
    <source>
        <dbReference type="ARBA" id="ARBA00023211"/>
    </source>
</evidence>
<feature type="region of interest" description="Disordered" evidence="16">
    <location>
        <begin position="1200"/>
        <end position="1664"/>
    </location>
</feature>
<dbReference type="Pfam" id="PF21436">
    <property type="entry name" value="STT3-PglB_core"/>
    <property type="match status" value="1"/>
</dbReference>
<feature type="compositionally biased region" description="Low complexity" evidence="16">
    <location>
        <begin position="1833"/>
        <end position="1842"/>
    </location>
</feature>
<feature type="compositionally biased region" description="Polar residues" evidence="16">
    <location>
        <begin position="1062"/>
        <end position="1071"/>
    </location>
</feature>
<feature type="transmembrane region" description="Helical" evidence="17">
    <location>
        <begin position="180"/>
        <end position="196"/>
    </location>
</feature>
<feature type="transmembrane region" description="Helical" evidence="17">
    <location>
        <begin position="308"/>
        <end position="334"/>
    </location>
</feature>
<feature type="compositionally biased region" description="Basic and acidic residues" evidence="16">
    <location>
        <begin position="1383"/>
        <end position="1393"/>
    </location>
</feature>
<feature type="transmembrane region" description="Helical" evidence="17">
    <location>
        <begin position="251"/>
        <end position="272"/>
    </location>
</feature>
<feature type="region of interest" description="Disordered" evidence="16">
    <location>
        <begin position="1089"/>
        <end position="1146"/>
    </location>
</feature>
<feature type="transmembrane region" description="Helical" evidence="17">
    <location>
        <begin position="420"/>
        <end position="442"/>
    </location>
</feature>
<feature type="compositionally biased region" description="Basic and acidic residues" evidence="16">
    <location>
        <begin position="1409"/>
        <end position="1422"/>
    </location>
</feature>
<comment type="pathway">
    <text evidence="4">Protein modification; protein glycosylation.</text>
</comment>
<dbReference type="PANTHER" id="PTHR13872:SF1">
    <property type="entry name" value="DOLICHYL-DIPHOSPHOOLIGOSACCHARIDE--PROTEIN GLYCOSYLTRANSFERASE SUBUNIT STT3B"/>
    <property type="match status" value="1"/>
</dbReference>
<evidence type="ECO:0000256" key="6">
    <source>
        <dbReference type="ARBA" id="ARBA00012605"/>
    </source>
</evidence>
<comment type="subcellular location">
    <subcellularLocation>
        <location evidence="3">Endomembrane system</location>
        <topology evidence="3">Multi-pass membrane protein</topology>
    </subcellularLocation>
</comment>
<feature type="compositionally biased region" description="Polar residues" evidence="16">
    <location>
        <begin position="1205"/>
        <end position="1218"/>
    </location>
</feature>
<feature type="compositionally biased region" description="Basic and acidic residues" evidence="16">
    <location>
        <begin position="1603"/>
        <end position="1613"/>
    </location>
</feature>
<feature type="region of interest" description="Disordered" evidence="16">
    <location>
        <begin position="1741"/>
        <end position="1760"/>
    </location>
</feature>
<keyword evidence="7" id="KW-0328">Glycosyltransferase</keyword>
<gene>
    <name evidence="20" type="ORF">SCAR479_12592</name>
</gene>
<dbReference type="EMBL" id="JARVKM010000087">
    <property type="protein sequence ID" value="KAK9770703.1"/>
    <property type="molecule type" value="Genomic_DNA"/>
</dbReference>
<feature type="region of interest" description="Disordered" evidence="16">
    <location>
        <begin position="730"/>
        <end position="754"/>
    </location>
</feature>
<evidence type="ECO:0000256" key="16">
    <source>
        <dbReference type="SAM" id="MobiDB-lite"/>
    </source>
</evidence>
<proteinExistence type="inferred from homology"/>
<evidence type="ECO:0000256" key="1">
    <source>
        <dbReference type="ARBA" id="ARBA00001936"/>
    </source>
</evidence>
<dbReference type="InterPro" id="IPR048307">
    <property type="entry name" value="STT3_N"/>
</dbReference>
<keyword evidence="21" id="KW-1185">Reference proteome</keyword>
<feature type="compositionally biased region" description="Polar residues" evidence="16">
    <location>
        <begin position="1478"/>
        <end position="1490"/>
    </location>
</feature>
<feature type="compositionally biased region" description="Basic residues" evidence="16">
    <location>
        <begin position="735"/>
        <end position="746"/>
    </location>
</feature>
<feature type="transmembrane region" description="Helical" evidence="17">
    <location>
        <begin position="484"/>
        <end position="505"/>
    </location>
</feature>
<name>A0ABR2XA76_9PEZI</name>
<feature type="compositionally biased region" description="Basic residues" evidence="16">
    <location>
        <begin position="1801"/>
        <end position="1811"/>
    </location>
</feature>
<dbReference type="GO" id="GO:0016740">
    <property type="term" value="F:transferase activity"/>
    <property type="evidence" value="ECO:0007669"/>
    <property type="project" value="UniProtKB-KW"/>
</dbReference>
<feature type="region of interest" description="Disordered" evidence="16">
    <location>
        <begin position="1765"/>
        <end position="1860"/>
    </location>
</feature>
<evidence type="ECO:0000256" key="2">
    <source>
        <dbReference type="ARBA" id="ARBA00001946"/>
    </source>
</evidence>
<dbReference type="Proteomes" id="UP001465668">
    <property type="component" value="Unassembled WGS sequence"/>
</dbReference>
<feature type="region of interest" description="Disordered" evidence="16">
    <location>
        <begin position="897"/>
        <end position="942"/>
    </location>
</feature>
<feature type="compositionally biased region" description="Low complexity" evidence="16">
    <location>
        <begin position="1812"/>
        <end position="1822"/>
    </location>
</feature>
<evidence type="ECO:0000256" key="10">
    <source>
        <dbReference type="ARBA" id="ARBA00022723"/>
    </source>
</evidence>
<evidence type="ECO:0000256" key="4">
    <source>
        <dbReference type="ARBA" id="ARBA00004922"/>
    </source>
</evidence>
<feature type="compositionally biased region" description="Basic and acidic residues" evidence="16">
    <location>
        <begin position="1111"/>
        <end position="1124"/>
    </location>
</feature>
<protein>
    <recommendedName>
        <fullName evidence="6">dolichyl-diphosphooligosaccharide--protein glycotransferase</fullName>
        <ecNumber evidence="6">2.4.99.18</ecNumber>
    </recommendedName>
</protein>
<evidence type="ECO:0000259" key="18">
    <source>
        <dbReference type="Pfam" id="PF02516"/>
    </source>
</evidence>
<feature type="domain" description="STT3/PglB/AglB core" evidence="19">
    <location>
        <begin position="547"/>
        <end position="597"/>
    </location>
</feature>
<evidence type="ECO:0000313" key="21">
    <source>
        <dbReference type="Proteomes" id="UP001465668"/>
    </source>
</evidence>
<evidence type="ECO:0000313" key="20">
    <source>
        <dbReference type="EMBL" id="KAK9770703.1"/>
    </source>
</evidence>
<feature type="compositionally biased region" description="Basic residues" evidence="16">
    <location>
        <begin position="1446"/>
        <end position="1458"/>
    </location>
</feature>
<feature type="compositionally biased region" description="Basic and acidic residues" evidence="16">
    <location>
        <begin position="1522"/>
        <end position="1532"/>
    </location>
</feature>
<dbReference type="InterPro" id="IPR048999">
    <property type="entry name" value="STT3-PglB_core"/>
</dbReference>
<feature type="transmembrane region" description="Helical" evidence="17">
    <location>
        <begin position="149"/>
        <end position="168"/>
    </location>
</feature>
<feature type="transmembrane region" description="Helical" evidence="17">
    <location>
        <begin position="124"/>
        <end position="143"/>
    </location>
</feature>
<feature type="compositionally biased region" description="Polar residues" evidence="16">
    <location>
        <begin position="1330"/>
        <end position="1353"/>
    </location>
</feature>
<comment type="catalytic activity">
    <reaction evidence="15">
        <text>a di-trans,poly-cis-dolichyl diphosphooligosaccharide + L-asparaginyl-[protein] = N(4)-(oligosaccharide-(1-&gt;4)-N-acetyl-beta-D-glucosaminyl-(1-&gt;4)-N-acetyl-beta-D-glucosaminyl)-L-asparaginyl-[protein] + a di-trans,poly-cis-dolichyl diphosphate + H(+)</text>
        <dbReference type="Rhea" id="RHEA:22980"/>
        <dbReference type="Rhea" id="RHEA-COMP:12804"/>
        <dbReference type="Rhea" id="RHEA-COMP:12805"/>
        <dbReference type="Rhea" id="RHEA-COMP:19506"/>
        <dbReference type="Rhea" id="RHEA-COMP:19509"/>
        <dbReference type="ChEBI" id="CHEBI:15378"/>
        <dbReference type="ChEBI" id="CHEBI:50347"/>
        <dbReference type="ChEBI" id="CHEBI:57497"/>
        <dbReference type="ChEBI" id="CHEBI:57570"/>
        <dbReference type="ChEBI" id="CHEBI:132529"/>
        <dbReference type="EC" id="2.4.99.18"/>
    </reaction>
</comment>
<accession>A0ABR2XA76</accession>
<feature type="compositionally biased region" description="Basic and acidic residues" evidence="16">
    <location>
        <begin position="1765"/>
        <end position="1778"/>
    </location>
</feature>
<keyword evidence="9 17" id="KW-0812">Transmembrane</keyword>
<feature type="domain" description="Oligosaccharyl transferase STT3 N-terminal" evidence="18">
    <location>
        <begin position="26"/>
        <end position="427"/>
    </location>
</feature>
<feature type="compositionally biased region" description="Low complexity" evidence="16">
    <location>
        <begin position="1779"/>
        <end position="1800"/>
    </location>
</feature>
<dbReference type="Gene3D" id="3.40.50.12610">
    <property type="match status" value="1"/>
</dbReference>
<evidence type="ECO:0000256" key="7">
    <source>
        <dbReference type="ARBA" id="ARBA00022676"/>
    </source>
</evidence>
<evidence type="ECO:0000259" key="19">
    <source>
        <dbReference type="Pfam" id="PF21436"/>
    </source>
</evidence>
<evidence type="ECO:0000256" key="11">
    <source>
        <dbReference type="ARBA" id="ARBA00022842"/>
    </source>
</evidence>
<evidence type="ECO:0000256" key="9">
    <source>
        <dbReference type="ARBA" id="ARBA00022692"/>
    </source>
</evidence>
<keyword evidence="12 17" id="KW-1133">Transmembrane helix</keyword>
<keyword evidence="8 20" id="KW-0808">Transferase</keyword>
<comment type="cofactor">
    <cofactor evidence="2">
        <name>Mg(2+)</name>
        <dbReference type="ChEBI" id="CHEBI:18420"/>
    </cofactor>
</comment>